<dbReference type="NCBIfam" id="TIGR01469">
    <property type="entry name" value="cobA_cysG_Cterm"/>
    <property type="match status" value="1"/>
</dbReference>
<dbReference type="SUPFAM" id="SSF69618">
    <property type="entry name" value="HemD-like"/>
    <property type="match status" value="1"/>
</dbReference>
<dbReference type="InterPro" id="IPR014777">
    <property type="entry name" value="4pyrrole_Mease_sub1"/>
</dbReference>
<dbReference type="InterPro" id="IPR035996">
    <property type="entry name" value="4pyrrol_Methylase_sf"/>
</dbReference>
<dbReference type="Gene3D" id="3.40.1010.10">
    <property type="entry name" value="Cobalt-precorrin-4 Transmethylase, Domain 1"/>
    <property type="match status" value="1"/>
</dbReference>
<dbReference type="PANTHER" id="PTHR45790:SF3">
    <property type="entry name" value="S-ADENOSYL-L-METHIONINE-DEPENDENT UROPORPHYRINOGEN III METHYLTRANSFERASE, CHLOROPLASTIC"/>
    <property type="match status" value="1"/>
</dbReference>
<accession>A0ABW3D8I2</accession>
<feature type="domain" description="Tetrapyrrole methylase" evidence="6">
    <location>
        <begin position="5"/>
        <end position="216"/>
    </location>
</feature>
<evidence type="ECO:0000256" key="4">
    <source>
        <dbReference type="ARBA" id="ARBA00022691"/>
    </source>
</evidence>
<keyword evidence="4" id="KW-0949">S-adenosyl-L-methionine</keyword>
<reference evidence="8" key="1">
    <citation type="journal article" date="2019" name="Int. J. Syst. Evol. Microbiol.">
        <title>The Global Catalogue of Microorganisms (GCM) 10K type strain sequencing project: providing services to taxonomists for standard genome sequencing and annotation.</title>
        <authorList>
            <consortium name="The Broad Institute Genomics Platform"/>
            <consortium name="The Broad Institute Genome Sequencing Center for Infectious Disease"/>
            <person name="Wu L."/>
            <person name="Ma J."/>
        </authorList>
    </citation>
    <scope>NUCLEOTIDE SEQUENCE [LARGE SCALE GENOMIC DNA]</scope>
    <source>
        <strain evidence="8">CCUG 57263</strain>
    </source>
</reference>
<evidence type="ECO:0000259" key="6">
    <source>
        <dbReference type="Pfam" id="PF00590"/>
    </source>
</evidence>
<protein>
    <recommendedName>
        <fullName evidence="1">uroporphyrinogen-III C-methyltransferase</fullName>
        <ecNumber evidence="1">2.1.1.107</ecNumber>
    </recommendedName>
</protein>
<dbReference type="InterPro" id="IPR014776">
    <property type="entry name" value="4pyrrole_Mease_sub2"/>
</dbReference>
<dbReference type="NCBIfam" id="NF004790">
    <property type="entry name" value="PRK06136.1"/>
    <property type="match status" value="1"/>
</dbReference>
<dbReference type="GO" id="GO:0004851">
    <property type="term" value="F:uroporphyrin-III C-methyltransferase activity"/>
    <property type="evidence" value="ECO:0007669"/>
    <property type="project" value="UniProtKB-EC"/>
</dbReference>
<dbReference type="Pfam" id="PF00590">
    <property type="entry name" value="TP_methylase"/>
    <property type="match status" value="1"/>
</dbReference>
<dbReference type="EMBL" id="JBHTIU010000016">
    <property type="protein sequence ID" value="MFD0868593.1"/>
    <property type="molecule type" value="Genomic_DNA"/>
</dbReference>
<evidence type="ECO:0000313" key="8">
    <source>
        <dbReference type="Proteomes" id="UP001597120"/>
    </source>
</evidence>
<dbReference type="GO" id="GO:0032259">
    <property type="term" value="P:methylation"/>
    <property type="evidence" value="ECO:0007669"/>
    <property type="project" value="UniProtKB-KW"/>
</dbReference>
<dbReference type="EC" id="2.1.1.107" evidence="1"/>
<evidence type="ECO:0000256" key="2">
    <source>
        <dbReference type="ARBA" id="ARBA00022603"/>
    </source>
</evidence>
<dbReference type="CDD" id="cd11642">
    <property type="entry name" value="SUMT"/>
    <property type="match status" value="1"/>
</dbReference>
<keyword evidence="8" id="KW-1185">Reference proteome</keyword>
<name>A0ABW3D8I2_9BACL</name>
<organism evidence="7 8">
    <name type="scientific">Paenibacillus residui</name>
    <dbReference type="NCBI Taxonomy" id="629724"/>
    <lineage>
        <taxon>Bacteria</taxon>
        <taxon>Bacillati</taxon>
        <taxon>Bacillota</taxon>
        <taxon>Bacilli</taxon>
        <taxon>Bacillales</taxon>
        <taxon>Paenibacillaceae</taxon>
        <taxon>Paenibacillus</taxon>
    </lineage>
</organism>
<dbReference type="InterPro" id="IPR036108">
    <property type="entry name" value="4pyrrol_syn_uPrphyn_synt_sf"/>
</dbReference>
<dbReference type="Proteomes" id="UP001597120">
    <property type="component" value="Unassembled WGS sequence"/>
</dbReference>
<dbReference type="Gene3D" id="3.40.50.10090">
    <property type="match status" value="1"/>
</dbReference>
<dbReference type="RefSeq" id="WP_379286633.1">
    <property type="nucleotide sequence ID" value="NZ_JBHTIU010000016.1"/>
</dbReference>
<keyword evidence="2 7" id="KW-0489">Methyltransferase</keyword>
<gene>
    <name evidence="7" type="primary">cobA</name>
    <name evidence="7" type="ORF">ACFQ03_05485</name>
</gene>
<keyword evidence="5" id="KW-0627">Porphyrin biosynthesis</keyword>
<evidence type="ECO:0000256" key="1">
    <source>
        <dbReference type="ARBA" id="ARBA00012162"/>
    </source>
</evidence>
<dbReference type="Gene3D" id="3.30.950.10">
    <property type="entry name" value="Methyltransferase, Cobalt-precorrin-4 Transmethylase, Domain 2"/>
    <property type="match status" value="1"/>
</dbReference>
<dbReference type="InterPro" id="IPR000878">
    <property type="entry name" value="4pyrrol_Mease"/>
</dbReference>
<dbReference type="InterPro" id="IPR006366">
    <property type="entry name" value="CobA/CysG_C"/>
</dbReference>
<dbReference type="SUPFAM" id="SSF53790">
    <property type="entry name" value="Tetrapyrrole methylase"/>
    <property type="match status" value="1"/>
</dbReference>
<dbReference type="InterPro" id="IPR050161">
    <property type="entry name" value="Siro_Cobalamin_biosynth"/>
</dbReference>
<proteinExistence type="predicted"/>
<evidence type="ECO:0000256" key="3">
    <source>
        <dbReference type="ARBA" id="ARBA00022679"/>
    </source>
</evidence>
<evidence type="ECO:0000256" key="5">
    <source>
        <dbReference type="ARBA" id="ARBA00023244"/>
    </source>
</evidence>
<comment type="caution">
    <text evidence="7">The sequence shown here is derived from an EMBL/GenBank/DDBJ whole genome shotgun (WGS) entry which is preliminary data.</text>
</comment>
<dbReference type="PANTHER" id="PTHR45790">
    <property type="entry name" value="SIROHEME SYNTHASE-RELATED"/>
    <property type="match status" value="1"/>
</dbReference>
<evidence type="ECO:0000313" key="7">
    <source>
        <dbReference type="EMBL" id="MFD0868593.1"/>
    </source>
</evidence>
<sequence length="515" mass="56064">MKAGKVYFIGAGPGDPGLIPLKGIKALEEAQVVVYDRLASPQLLAYVKQGARFVFCGKEAGKHSMAQEEINEILVREALRGKKVARLKGGDPSIYGRVGEEAEACARHGIPFEIVPGVTSGIAAASYAGIPLTHREWSSNTAFVTGHRCAGNEGKETNWQAASGFDTLVVYMGVKNLPYIRQRLIECGKPPATPAALVRWGTTGDQRTLAGTLDNIASKAQEANFEAPAILIIGEVVRLRETLGWYEQKPLFGRKVLLFQSEPATRGDGRLLEQWGAETAEVPVLPEPALEAERVLQAAESSDWIVFADVWEVQFFFQALHAAGRDIRNINTRMAALNEGAAAELARRAITVEYDFSADYAAGSGVRPGVLGSRIGLQEGARMLLLSPDYTGINAPYSEDGVCWLLAGMSRQKIRATAYLAELFRERGFDTLWIGDVRAMYALQELANREPELASRLLCIPEFICVGEGTAAVAGAYGWKVTRTIREGESFVIDAVEWLNESRMEGSALHQEFAG</sequence>
<keyword evidence="3 7" id="KW-0808">Transferase</keyword>